<keyword evidence="2" id="KW-1003">Cell membrane</keyword>
<dbReference type="PANTHER" id="PTHR32089">
    <property type="entry name" value="METHYL-ACCEPTING CHEMOTAXIS PROTEIN MCPB"/>
    <property type="match status" value="1"/>
</dbReference>
<dbReference type="GO" id="GO:0006935">
    <property type="term" value="P:chemotaxis"/>
    <property type="evidence" value="ECO:0007669"/>
    <property type="project" value="UniProtKB-KW"/>
</dbReference>
<evidence type="ECO:0000256" key="8">
    <source>
        <dbReference type="ARBA" id="ARBA00023224"/>
    </source>
</evidence>
<evidence type="ECO:0000256" key="7">
    <source>
        <dbReference type="ARBA" id="ARBA00023136"/>
    </source>
</evidence>
<evidence type="ECO:0000313" key="16">
    <source>
        <dbReference type="Proteomes" id="UP000198618"/>
    </source>
</evidence>
<accession>A0A1I0C9U1</accession>
<dbReference type="RefSeq" id="WP_090868764.1">
    <property type="nucleotide sequence ID" value="NZ_FOHE01000006.1"/>
</dbReference>
<keyword evidence="5 12" id="KW-0812">Transmembrane</keyword>
<dbReference type="InterPro" id="IPR003660">
    <property type="entry name" value="HAMP_dom"/>
</dbReference>
<dbReference type="SMART" id="SM00304">
    <property type="entry name" value="HAMP"/>
    <property type="match status" value="1"/>
</dbReference>
<evidence type="ECO:0000256" key="10">
    <source>
        <dbReference type="PROSITE-ProRule" id="PRU00284"/>
    </source>
</evidence>
<feature type="compositionally biased region" description="Polar residues" evidence="11">
    <location>
        <begin position="319"/>
        <end position="349"/>
    </location>
</feature>
<evidence type="ECO:0000256" key="11">
    <source>
        <dbReference type="SAM" id="MobiDB-lite"/>
    </source>
</evidence>
<dbReference type="Gene3D" id="1.10.287.950">
    <property type="entry name" value="Methyl-accepting chemotaxis protein"/>
    <property type="match status" value="1"/>
</dbReference>
<feature type="region of interest" description="Disordered" evidence="11">
    <location>
        <begin position="552"/>
        <end position="573"/>
    </location>
</feature>
<comment type="subcellular location">
    <subcellularLocation>
        <location evidence="1">Cell membrane</location>
        <topology evidence="1">Multi-pass membrane protein</topology>
    </subcellularLocation>
</comment>
<evidence type="ECO:0000256" key="4">
    <source>
        <dbReference type="ARBA" id="ARBA00022500"/>
    </source>
</evidence>
<reference evidence="15 16" key="1">
    <citation type="submission" date="2016-10" db="EMBL/GenBank/DDBJ databases">
        <authorList>
            <person name="de Groot N.N."/>
        </authorList>
    </citation>
    <scope>NUCLEOTIDE SEQUENCE [LARGE SCALE GENOMIC DNA]</scope>
    <source>
        <strain evidence="15 16">IBRC-M 10780</strain>
    </source>
</reference>
<evidence type="ECO:0000256" key="1">
    <source>
        <dbReference type="ARBA" id="ARBA00004651"/>
    </source>
</evidence>
<feature type="region of interest" description="Disordered" evidence="11">
    <location>
        <begin position="296"/>
        <end position="353"/>
    </location>
</feature>
<dbReference type="PANTHER" id="PTHR32089:SF114">
    <property type="entry name" value="METHYL-ACCEPTING CHEMOTAXIS PROTEIN MCPB"/>
    <property type="match status" value="1"/>
</dbReference>
<dbReference type="GO" id="GO:0007165">
    <property type="term" value="P:signal transduction"/>
    <property type="evidence" value="ECO:0007669"/>
    <property type="project" value="UniProtKB-KW"/>
</dbReference>
<evidence type="ECO:0000256" key="2">
    <source>
        <dbReference type="ARBA" id="ARBA00022475"/>
    </source>
</evidence>
<dbReference type="Pfam" id="PF00672">
    <property type="entry name" value="HAMP"/>
    <property type="match status" value="1"/>
</dbReference>
<dbReference type="InterPro" id="IPR033479">
    <property type="entry name" value="dCache_1"/>
</dbReference>
<dbReference type="SUPFAM" id="SSF58104">
    <property type="entry name" value="Methyl-accepting chemotaxis protein (MCP) signaling domain"/>
    <property type="match status" value="1"/>
</dbReference>
<dbReference type="SUPFAM" id="SSF103190">
    <property type="entry name" value="Sensory domain-like"/>
    <property type="match status" value="1"/>
</dbReference>
<keyword evidence="3" id="KW-0488">Methylation</keyword>
<feature type="transmembrane region" description="Helical" evidence="12">
    <location>
        <begin position="12"/>
        <end position="31"/>
    </location>
</feature>
<protein>
    <submittedName>
        <fullName evidence="15">Methyl-accepting chemotaxis protein</fullName>
    </submittedName>
</protein>
<dbReference type="Proteomes" id="UP000198618">
    <property type="component" value="Unassembled WGS sequence"/>
</dbReference>
<evidence type="ECO:0000256" key="3">
    <source>
        <dbReference type="ARBA" id="ARBA00022481"/>
    </source>
</evidence>
<dbReference type="PROSITE" id="PS50885">
    <property type="entry name" value="HAMP"/>
    <property type="match status" value="1"/>
</dbReference>
<gene>
    <name evidence="15" type="ORF">SAMN05216389_106112</name>
</gene>
<dbReference type="OrthoDB" id="9810264at2"/>
<keyword evidence="16" id="KW-1185">Reference proteome</keyword>
<evidence type="ECO:0000259" key="13">
    <source>
        <dbReference type="PROSITE" id="PS50111"/>
    </source>
</evidence>
<dbReference type="Gene3D" id="3.30.450.20">
    <property type="entry name" value="PAS domain"/>
    <property type="match status" value="1"/>
</dbReference>
<dbReference type="Pfam" id="PF00015">
    <property type="entry name" value="MCPsignal"/>
    <property type="match status" value="1"/>
</dbReference>
<dbReference type="InterPro" id="IPR029151">
    <property type="entry name" value="Sensor-like_sf"/>
</dbReference>
<evidence type="ECO:0000256" key="9">
    <source>
        <dbReference type="ARBA" id="ARBA00029447"/>
    </source>
</evidence>
<keyword evidence="8 10" id="KW-0807">Transducer</keyword>
<dbReference type="Gene3D" id="6.10.340.10">
    <property type="match status" value="1"/>
</dbReference>
<proteinExistence type="inferred from homology"/>
<dbReference type="SMART" id="SM00283">
    <property type="entry name" value="MA"/>
    <property type="match status" value="1"/>
</dbReference>
<dbReference type="STRING" id="930131.SAMN05216389_106112"/>
<keyword evidence="4" id="KW-0145">Chemotaxis</keyword>
<feature type="domain" description="Methyl-accepting transducer" evidence="13">
    <location>
        <begin position="309"/>
        <end position="559"/>
    </location>
</feature>
<evidence type="ECO:0000256" key="12">
    <source>
        <dbReference type="SAM" id="Phobius"/>
    </source>
</evidence>
<comment type="similarity">
    <text evidence="9">Belongs to the methyl-accepting chemotaxis (MCP) protein family.</text>
</comment>
<keyword evidence="6 12" id="KW-1133">Transmembrane helix</keyword>
<dbReference type="InterPro" id="IPR004089">
    <property type="entry name" value="MCPsignal_dom"/>
</dbReference>
<dbReference type="AlphaFoldDB" id="A0A1I0C9U1"/>
<evidence type="ECO:0000256" key="6">
    <source>
        <dbReference type="ARBA" id="ARBA00022989"/>
    </source>
</evidence>
<feature type="domain" description="HAMP" evidence="14">
    <location>
        <begin position="237"/>
        <end position="290"/>
    </location>
</feature>
<name>A0A1I0C9U1_9BACI</name>
<organism evidence="15 16">
    <name type="scientific">Oceanobacillus limi</name>
    <dbReference type="NCBI Taxonomy" id="930131"/>
    <lineage>
        <taxon>Bacteria</taxon>
        <taxon>Bacillati</taxon>
        <taxon>Bacillota</taxon>
        <taxon>Bacilli</taxon>
        <taxon>Bacillales</taxon>
        <taxon>Bacillaceae</taxon>
        <taxon>Oceanobacillus</taxon>
    </lineage>
</organism>
<keyword evidence="7 12" id="KW-0472">Membrane</keyword>
<evidence type="ECO:0000259" key="14">
    <source>
        <dbReference type="PROSITE" id="PS50885"/>
    </source>
</evidence>
<feature type="transmembrane region" description="Helical" evidence="12">
    <location>
        <begin position="213"/>
        <end position="236"/>
    </location>
</feature>
<dbReference type="GO" id="GO:0005886">
    <property type="term" value="C:plasma membrane"/>
    <property type="evidence" value="ECO:0007669"/>
    <property type="project" value="UniProtKB-SubCell"/>
</dbReference>
<dbReference type="EMBL" id="FOHE01000006">
    <property type="protein sequence ID" value="SET16255.1"/>
    <property type="molecule type" value="Genomic_DNA"/>
</dbReference>
<evidence type="ECO:0000256" key="5">
    <source>
        <dbReference type="ARBA" id="ARBA00022692"/>
    </source>
</evidence>
<dbReference type="CDD" id="cd06225">
    <property type="entry name" value="HAMP"/>
    <property type="match status" value="1"/>
</dbReference>
<sequence>MKWKHTIKFKLSIMMAVLLIIPPVIVGYFSYQKSEALEYAVIQKDDMEELSSDFEAIFNDYERALEDISELPEMQYDTYNFENQTEQSITNMPNVNDPVKTEFYADYLSEVSEEYEYTLNLYFATNEGEFYLSNIPPEEVNLNEYNPTETDWYSQASENSGQIIWTDPYLDTGTGKSTITLAKTMENSNGETVGVIGLDFDMHKLAVLLRQDVWQTSLITVLIFVLIGSTAIYVFVKRFSGNLSLIQNRLGKIANGELNNEKVIVKSKDEIYELASTMNVMQDNLKETVQKVETASKHVTEQSEALTRSAEEVKAGSEQVATTMQELASGSESQADSTSELSSTMQSFSKEVENANEIGSSIHESSSKVLSITNEGSQLMNSSKEQMEKIDHIVQDAVEKVQGLDVQSQEISKLVSVIKDIAEQTNLLALNAAIEAARAGEHGKGFAVVADEVRKLAEQVSDSVTDITDIVTNIQTESSVVTESLQGGYKEVEQGTSQIEATGEKFEGINGAVTDMVDKVKLVSENLASIAVGSQQMNRSIEDIAAISEESAAGVEQTSASSQQTSASMEEMVDRSKELAGLADELNVLVGQFKL</sequence>
<dbReference type="Pfam" id="PF02743">
    <property type="entry name" value="dCache_1"/>
    <property type="match status" value="1"/>
</dbReference>
<dbReference type="CDD" id="cd18773">
    <property type="entry name" value="PDC1_HK_sensor"/>
    <property type="match status" value="1"/>
</dbReference>
<feature type="compositionally biased region" description="Low complexity" evidence="11">
    <location>
        <begin position="552"/>
        <end position="570"/>
    </location>
</feature>
<dbReference type="CDD" id="cd11386">
    <property type="entry name" value="MCP_signal"/>
    <property type="match status" value="1"/>
</dbReference>
<evidence type="ECO:0000313" key="15">
    <source>
        <dbReference type="EMBL" id="SET16255.1"/>
    </source>
</evidence>
<dbReference type="PROSITE" id="PS50111">
    <property type="entry name" value="CHEMOTAXIS_TRANSDUC_2"/>
    <property type="match status" value="1"/>
</dbReference>